<evidence type="ECO:0000313" key="8">
    <source>
        <dbReference type="EMBL" id="KAF2424950.1"/>
    </source>
</evidence>
<gene>
    <name evidence="8" type="ORF">EJ08DRAFT_652265</name>
</gene>
<comment type="subcellular location">
    <subcellularLocation>
        <location evidence="1">Nucleus</location>
    </subcellularLocation>
</comment>
<comment type="caution">
    <text evidence="8">The sequence shown here is derived from an EMBL/GenBank/DDBJ whole genome shotgun (WGS) entry which is preliminary data.</text>
</comment>
<keyword evidence="9" id="KW-1185">Reference proteome</keyword>
<dbReference type="GO" id="GO:0005681">
    <property type="term" value="C:spliceosomal complex"/>
    <property type="evidence" value="ECO:0007669"/>
    <property type="project" value="TreeGrafter"/>
</dbReference>
<dbReference type="Proteomes" id="UP000800235">
    <property type="component" value="Unassembled WGS sequence"/>
</dbReference>
<keyword evidence="2" id="KW-0597">Phosphoprotein</keyword>
<dbReference type="PANTHER" id="PTHR14978">
    <property type="entry name" value="BETA-CATENIN-LIKE PROTEIN 1 NUCLEAR ASSOCIATED PROTEIN"/>
    <property type="match status" value="1"/>
</dbReference>
<dbReference type="GO" id="GO:0010467">
    <property type="term" value="P:gene expression"/>
    <property type="evidence" value="ECO:0007669"/>
    <property type="project" value="UniProtKB-ARBA"/>
</dbReference>
<reference evidence="8" key="1">
    <citation type="journal article" date="2020" name="Stud. Mycol.">
        <title>101 Dothideomycetes genomes: a test case for predicting lifestyles and emergence of pathogens.</title>
        <authorList>
            <person name="Haridas S."/>
            <person name="Albert R."/>
            <person name="Binder M."/>
            <person name="Bloem J."/>
            <person name="Labutti K."/>
            <person name="Salamov A."/>
            <person name="Andreopoulos B."/>
            <person name="Baker S."/>
            <person name="Barry K."/>
            <person name="Bills G."/>
            <person name="Bluhm B."/>
            <person name="Cannon C."/>
            <person name="Castanera R."/>
            <person name="Culley D."/>
            <person name="Daum C."/>
            <person name="Ezra D."/>
            <person name="Gonzalez J."/>
            <person name="Henrissat B."/>
            <person name="Kuo A."/>
            <person name="Liang C."/>
            <person name="Lipzen A."/>
            <person name="Lutzoni F."/>
            <person name="Magnuson J."/>
            <person name="Mondo S."/>
            <person name="Nolan M."/>
            <person name="Ohm R."/>
            <person name="Pangilinan J."/>
            <person name="Park H.-J."/>
            <person name="Ramirez L."/>
            <person name="Alfaro M."/>
            <person name="Sun H."/>
            <person name="Tritt A."/>
            <person name="Yoshinaga Y."/>
            <person name="Zwiers L.-H."/>
            <person name="Turgeon B."/>
            <person name="Goodwin S."/>
            <person name="Spatafora J."/>
            <person name="Crous P."/>
            <person name="Grigoriev I."/>
        </authorList>
    </citation>
    <scope>NUCLEOTIDE SEQUENCE</scope>
    <source>
        <strain evidence="8">CBS 130266</strain>
    </source>
</reference>
<dbReference type="Gene3D" id="1.25.10.10">
    <property type="entry name" value="Leucine-rich Repeat Variant"/>
    <property type="match status" value="1"/>
</dbReference>
<evidence type="ECO:0000256" key="3">
    <source>
        <dbReference type="ARBA" id="ARBA00022737"/>
    </source>
</evidence>
<dbReference type="EMBL" id="MU007072">
    <property type="protein sequence ID" value="KAF2424950.1"/>
    <property type="molecule type" value="Genomic_DNA"/>
</dbReference>
<keyword evidence="4" id="KW-0175">Coiled coil</keyword>
<sequence>MEAGPSLPPGSDDEPDDDEDRFFGGGVDGSAKAAMDFLDEREKEETFVEEKYDIPWVRKLGLNFEKRISKNAELRARYEDDPSKFMVSEADLDADIKALSILSEHPELYQEFVKLGCMDSLVSLIGHENVDIAIDAIEIISELIEEDVEADQEQWDALVNAALDADLLDLLISILSRFDENQEADRSGIYNSLHILESLGAQSSIAPRLEADKKVLPWLLERIQKEEERTSLNKQYAAEILAIWVQNSVPNRETLTNLNGMDILLQLLAPYRRSDPEKGATEEEEFVENVFDAVTCLVDEPLGKTKFVETEGVELALIMLRDGKMSKQRALRLLDHAVGGSSGAGVCEKLVDAQGIKTVFGMFMKKQDNSATEHLLGIFAALLRCLPGDSAPRIRVLAKFMEKDYEKIEKIVKLRRDCAARVSAVDGQVKAERAKLGREEQEGMEADWFSRRLDAGLYCLQTTDVVLAWLVAEDTGAKKKVVNLLAERDETLADIKATLQDQMEGATDENEEAQLVKEMLGTLVEFLK</sequence>
<dbReference type="FunFam" id="1.25.10.10:FF:001136">
    <property type="entry name" value="Beta-catenin-like protein 1"/>
    <property type="match status" value="1"/>
</dbReference>
<evidence type="ECO:0000256" key="4">
    <source>
        <dbReference type="ARBA" id="ARBA00023054"/>
    </source>
</evidence>
<evidence type="ECO:0000256" key="1">
    <source>
        <dbReference type="ARBA" id="ARBA00004123"/>
    </source>
</evidence>
<evidence type="ECO:0000256" key="6">
    <source>
        <dbReference type="SAM" id="MobiDB-lite"/>
    </source>
</evidence>
<dbReference type="SMART" id="SM01156">
    <property type="entry name" value="DUF1716"/>
    <property type="match status" value="1"/>
</dbReference>
<dbReference type="InterPro" id="IPR013180">
    <property type="entry name" value="CTNNBL1_N"/>
</dbReference>
<dbReference type="OrthoDB" id="1898821at2759"/>
<dbReference type="Pfam" id="PF08216">
    <property type="entry name" value="CTNNBL"/>
    <property type="match status" value="1"/>
</dbReference>
<dbReference type="InterPro" id="IPR011989">
    <property type="entry name" value="ARM-like"/>
</dbReference>
<keyword evidence="5" id="KW-0539">Nucleus</keyword>
<evidence type="ECO:0000256" key="5">
    <source>
        <dbReference type="ARBA" id="ARBA00023242"/>
    </source>
</evidence>
<protein>
    <submittedName>
        <fullName evidence="8">DUF1716 domain protein</fullName>
    </submittedName>
</protein>
<dbReference type="AlphaFoldDB" id="A0A9P4NKN8"/>
<name>A0A9P4NKN8_9PEZI</name>
<feature type="region of interest" description="Disordered" evidence="6">
    <location>
        <begin position="1"/>
        <end position="25"/>
    </location>
</feature>
<proteinExistence type="predicted"/>
<evidence type="ECO:0000313" key="9">
    <source>
        <dbReference type="Proteomes" id="UP000800235"/>
    </source>
</evidence>
<feature type="compositionally biased region" description="Acidic residues" evidence="6">
    <location>
        <begin position="11"/>
        <end position="20"/>
    </location>
</feature>
<dbReference type="InterPro" id="IPR016024">
    <property type="entry name" value="ARM-type_fold"/>
</dbReference>
<dbReference type="InterPro" id="IPR000225">
    <property type="entry name" value="Armadillo"/>
</dbReference>
<evidence type="ECO:0000256" key="2">
    <source>
        <dbReference type="ARBA" id="ARBA00022553"/>
    </source>
</evidence>
<evidence type="ECO:0000259" key="7">
    <source>
        <dbReference type="SMART" id="SM01156"/>
    </source>
</evidence>
<dbReference type="InterPro" id="IPR039678">
    <property type="entry name" value="CTNNBL1"/>
</dbReference>
<dbReference type="SUPFAM" id="SSF48371">
    <property type="entry name" value="ARM repeat"/>
    <property type="match status" value="1"/>
</dbReference>
<keyword evidence="3" id="KW-0677">Repeat</keyword>
<feature type="domain" description="Beta-catenin-like protein 1 N-terminal" evidence="7">
    <location>
        <begin position="27"/>
        <end position="137"/>
    </location>
</feature>
<accession>A0A9P4NKN8</accession>
<dbReference type="PANTHER" id="PTHR14978:SF0">
    <property type="entry name" value="BETA-CATENIN-LIKE PROTEIN 1"/>
    <property type="match status" value="1"/>
</dbReference>
<organism evidence="8 9">
    <name type="scientific">Tothia fuscella</name>
    <dbReference type="NCBI Taxonomy" id="1048955"/>
    <lineage>
        <taxon>Eukaryota</taxon>
        <taxon>Fungi</taxon>
        <taxon>Dikarya</taxon>
        <taxon>Ascomycota</taxon>
        <taxon>Pezizomycotina</taxon>
        <taxon>Dothideomycetes</taxon>
        <taxon>Pleosporomycetidae</taxon>
        <taxon>Venturiales</taxon>
        <taxon>Cylindrosympodiaceae</taxon>
        <taxon>Tothia</taxon>
    </lineage>
</organism>
<dbReference type="SMART" id="SM00185">
    <property type="entry name" value="ARM"/>
    <property type="match status" value="2"/>
</dbReference>